<name>A0A644TQZ0_9ZZZZ</name>
<gene>
    <name evidence="1" type="ORF">SDC9_14410</name>
</gene>
<comment type="caution">
    <text evidence="1">The sequence shown here is derived from an EMBL/GenBank/DDBJ whole genome shotgun (WGS) entry which is preliminary data.</text>
</comment>
<proteinExistence type="predicted"/>
<accession>A0A644TQZ0</accession>
<evidence type="ECO:0000313" key="1">
    <source>
        <dbReference type="EMBL" id="MPL68682.1"/>
    </source>
</evidence>
<dbReference type="AlphaFoldDB" id="A0A644TQZ0"/>
<protein>
    <submittedName>
        <fullName evidence="1">Uncharacterized protein</fullName>
    </submittedName>
</protein>
<dbReference type="EMBL" id="VSSQ01000043">
    <property type="protein sequence ID" value="MPL68682.1"/>
    <property type="molecule type" value="Genomic_DNA"/>
</dbReference>
<organism evidence="1">
    <name type="scientific">bioreactor metagenome</name>
    <dbReference type="NCBI Taxonomy" id="1076179"/>
    <lineage>
        <taxon>unclassified sequences</taxon>
        <taxon>metagenomes</taxon>
        <taxon>ecological metagenomes</taxon>
    </lineage>
</organism>
<reference evidence="1" key="1">
    <citation type="submission" date="2019-08" db="EMBL/GenBank/DDBJ databases">
        <authorList>
            <person name="Kucharzyk K."/>
            <person name="Murdoch R.W."/>
            <person name="Higgins S."/>
            <person name="Loffler F."/>
        </authorList>
    </citation>
    <scope>NUCLEOTIDE SEQUENCE</scope>
</reference>
<sequence length="73" mass="8237">MISSIFLDRRLSLVMAQQAELRELAMFARLSDKAEYAVQALALRQAELADEITRLADMAARGKRRSNRQEVAA</sequence>